<dbReference type="AlphaFoldDB" id="A0A1V5SBE3"/>
<evidence type="ECO:0000313" key="2">
    <source>
        <dbReference type="EMBL" id="OQA51859.1"/>
    </source>
</evidence>
<keyword evidence="1" id="KW-1133">Transmembrane helix</keyword>
<evidence type="ECO:0000256" key="1">
    <source>
        <dbReference type="SAM" id="Phobius"/>
    </source>
</evidence>
<dbReference type="EMBL" id="MWBO01000060">
    <property type="protein sequence ID" value="OQA51859.1"/>
    <property type="molecule type" value="Genomic_DNA"/>
</dbReference>
<reference evidence="2" key="1">
    <citation type="submission" date="2017-02" db="EMBL/GenBank/DDBJ databases">
        <title>Delving into the versatile metabolic prowess of the omnipresent phylum Bacteroidetes.</title>
        <authorList>
            <person name="Nobu M.K."/>
            <person name="Mei R."/>
            <person name="Narihiro T."/>
            <person name="Kuroda K."/>
            <person name="Liu W.-T."/>
        </authorList>
    </citation>
    <scope>NUCLEOTIDE SEQUENCE</scope>
    <source>
        <strain evidence="2">ADurb.Bin280</strain>
    </source>
</reference>
<dbReference type="PANTHER" id="PTHR31513:SF2">
    <property type="entry name" value="MRAZ"/>
    <property type="match status" value="1"/>
</dbReference>
<protein>
    <submittedName>
        <fullName evidence="2">Uncharacterized protein</fullName>
    </submittedName>
</protein>
<feature type="transmembrane region" description="Helical" evidence="1">
    <location>
        <begin position="9"/>
        <end position="27"/>
    </location>
</feature>
<gene>
    <name evidence="2" type="ORF">BWY43_00789</name>
</gene>
<dbReference type="PROSITE" id="PS51257">
    <property type="entry name" value="PROKAR_LIPOPROTEIN"/>
    <property type="match status" value="1"/>
</dbReference>
<proteinExistence type="predicted"/>
<comment type="caution">
    <text evidence="2">The sequence shown here is derived from an EMBL/GenBank/DDBJ whole genome shotgun (WGS) entry which is preliminary data.</text>
</comment>
<sequence>MVSRRGKILNLPFVVVGCFMLAMTLFFDTSKADETEDITISSNTSWSAGTYTYRDITITNNATLTLQGSYTDDNDGIGVTINARNITIDTGSSIRADGQGYLLNSGPGKGYIGKTSYGSGGAHGGNGGAASLDDIQLENSLIYDVIFRPSKLGSGGGGTNAGSGGGAIIINVAGDVNINGSISANGTASSHYKGGGGSGGTVSITANSVIGSGSISANGGNGNSGGGGGGIVSVYYKENFSLISGNISATGGSGFNGRFGDQGAVIIYNENQRDLNVIQNLVLRKN</sequence>
<dbReference type="Proteomes" id="UP000485367">
    <property type="component" value="Unassembled WGS sequence"/>
</dbReference>
<organism evidence="2">
    <name type="scientific">candidate division WS2 bacterium ADurb.Bin280</name>
    <dbReference type="NCBI Taxonomy" id="1852829"/>
    <lineage>
        <taxon>Bacteria</taxon>
        <taxon>candidate division WS2</taxon>
    </lineage>
</organism>
<keyword evidence="1" id="KW-0812">Transmembrane</keyword>
<keyword evidence="1" id="KW-0472">Membrane</keyword>
<name>A0A1V5SBE3_9BACT</name>
<accession>A0A1V5SBE3</accession>
<dbReference type="PANTHER" id="PTHR31513">
    <property type="entry name" value="EPHRIN TYPE-B RECEPTOR"/>
    <property type="match status" value="1"/>
</dbReference>